<protein>
    <submittedName>
        <fullName evidence="2">Uncharacterized protein</fullName>
    </submittedName>
</protein>
<gene>
    <name evidence="2" type="ORF">GSOID_T00015640001</name>
</gene>
<feature type="region of interest" description="Disordered" evidence="1">
    <location>
        <begin position="1"/>
        <end position="22"/>
    </location>
</feature>
<keyword evidence="3" id="KW-1185">Reference proteome</keyword>
<feature type="compositionally biased region" description="Basic and acidic residues" evidence="1">
    <location>
        <begin position="255"/>
        <end position="265"/>
    </location>
</feature>
<dbReference type="AlphaFoldDB" id="E4XN85"/>
<reference evidence="2" key="1">
    <citation type="journal article" date="2010" name="Science">
        <title>Plasticity of animal genome architecture unmasked by rapid evolution of a pelagic tunicate.</title>
        <authorList>
            <person name="Denoeud F."/>
            <person name="Henriet S."/>
            <person name="Mungpakdee S."/>
            <person name="Aury J.M."/>
            <person name="Da Silva C."/>
            <person name="Brinkmann H."/>
            <person name="Mikhaleva J."/>
            <person name="Olsen L.C."/>
            <person name="Jubin C."/>
            <person name="Canestro C."/>
            <person name="Bouquet J.M."/>
            <person name="Danks G."/>
            <person name="Poulain J."/>
            <person name="Campsteijn C."/>
            <person name="Adamski M."/>
            <person name="Cross I."/>
            <person name="Yadetie F."/>
            <person name="Muffato M."/>
            <person name="Louis A."/>
            <person name="Butcher S."/>
            <person name="Tsagkogeorga G."/>
            <person name="Konrad A."/>
            <person name="Singh S."/>
            <person name="Jensen M.F."/>
            <person name="Cong E.H."/>
            <person name="Eikeseth-Otteraa H."/>
            <person name="Noel B."/>
            <person name="Anthouard V."/>
            <person name="Porcel B.M."/>
            <person name="Kachouri-Lafond R."/>
            <person name="Nishino A."/>
            <person name="Ugolini M."/>
            <person name="Chourrout P."/>
            <person name="Nishida H."/>
            <person name="Aasland R."/>
            <person name="Huzurbazar S."/>
            <person name="Westhof E."/>
            <person name="Delsuc F."/>
            <person name="Lehrach H."/>
            <person name="Reinhardt R."/>
            <person name="Weissenbach J."/>
            <person name="Roy S.W."/>
            <person name="Artiguenave F."/>
            <person name="Postlethwait J.H."/>
            <person name="Manak J.R."/>
            <person name="Thompson E.M."/>
            <person name="Jaillon O."/>
            <person name="Du Pasquier L."/>
            <person name="Boudinot P."/>
            <person name="Liberles D.A."/>
            <person name="Volff J.N."/>
            <person name="Philippe H."/>
            <person name="Lenhard B."/>
            <person name="Roest Crollius H."/>
            <person name="Wincker P."/>
            <person name="Chourrout D."/>
        </authorList>
    </citation>
    <scope>NUCLEOTIDE SEQUENCE [LARGE SCALE GENOMIC DNA]</scope>
</reference>
<dbReference type="Proteomes" id="UP000001307">
    <property type="component" value="Unassembled WGS sequence"/>
</dbReference>
<evidence type="ECO:0000256" key="1">
    <source>
        <dbReference type="SAM" id="MobiDB-lite"/>
    </source>
</evidence>
<dbReference type="EMBL" id="FN653082">
    <property type="protein sequence ID" value="CBY11323.1"/>
    <property type="molecule type" value="Genomic_DNA"/>
</dbReference>
<evidence type="ECO:0000313" key="2">
    <source>
        <dbReference type="EMBL" id="CBY11323.1"/>
    </source>
</evidence>
<feature type="compositionally biased region" description="Acidic residues" evidence="1">
    <location>
        <begin position="94"/>
        <end position="105"/>
    </location>
</feature>
<accession>E4XN85</accession>
<feature type="compositionally biased region" description="Polar residues" evidence="1">
    <location>
        <begin position="10"/>
        <end position="22"/>
    </location>
</feature>
<feature type="region of interest" description="Disordered" evidence="1">
    <location>
        <begin position="255"/>
        <end position="294"/>
    </location>
</feature>
<proteinExistence type="predicted"/>
<dbReference type="OrthoDB" id="10162980at2759"/>
<sequence length="294" mass="33628">MVSDFKKATRQLSGGWRNNNPPMDFYQNSSQREVSFFGNDNRPPVTTILATASYPELSYQHLHEETAKLSKSIFDASKVTVVEDEVEVDIFDVEDDDSTDTEVETQNDIKEENEKNSKASSCIQSVVSSVISVTEPDFAETRKGSSKSSKSRILAKLDVDPILRCHTTQTSYLSSSSSYRRPELVMRPKTTSVRWRTKSAFSCNKMPEKPQILKQYEDYNAVNKIVGKNSSMSQIPVTEYEKDRIRRVELQRTAQLKKDRQDRQNRMQKYMPATQRPKSSIFSDRYGSSLSIKV</sequence>
<feature type="region of interest" description="Disordered" evidence="1">
    <location>
        <begin position="94"/>
        <end position="117"/>
    </location>
</feature>
<dbReference type="InParanoid" id="E4XN85"/>
<organism evidence="2">
    <name type="scientific">Oikopleura dioica</name>
    <name type="common">Tunicate</name>
    <dbReference type="NCBI Taxonomy" id="34765"/>
    <lineage>
        <taxon>Eukaryota</taxon>
        <taxon>Metazoa</taxon>
        <taxon>Chordata</taxon>
        <taxon>Tunicata</taxon>
        <taxon>Appendicularia</taxon>
        <taxon>Copelata</taxon>
        <taxon>Oikopleuridae</taxon>
        <taxon>Oikopleura</taxon>
    </lineage>
</organism>
<feature type="compositionally biased region" description="Basic and acidic residues" evidence="1">
    <location>
        <begin position="107"/>
        <end position="117"/>
    </location>
</feature>
<evidence type="ECO:0000313" key="3">
    <source>
        <dbReference type="Proteomes" id="UP000001307"/>
    </source>
</evidence>
<name>E4XN85_OIKDI</name>
<feature type="compositionally biased region" description="Polar residues" evidence="1">
    <location>
        <begin position="276"/>
        <end position="294"/>
    </location>
</feature>